<feature type="region of interest" description="Disordered" evidence="1">
    <location>
        <begin position="1"/>
        <end position="40"/>
    </location>
</feature>
<feature type="compositionally biased region" description="Polar residues" evidence="1">
    <location>
        <begin position="1"/>
        <end position="15"/>
    </location>
</feature>
<dbReference type="EMBL" id="AVOT02000269">
    <property type="protein sequence ID" value="MBW0462052.1"/>
    <property type="molecule type" value="Genomic_DNA"/>
</dbReference>
<evidence type="ECO:0000313" key="2">
    <source>
        <dbReference type="EMBL" id="MBW0462052.1"/>
    </source>
</evidence>
<keyword evidence="3" id="KW-1185">Reference proteome</keyword>
<comment type="caution">
    <text evidence="2">The sequence shown here is derived from an EMBL/GenBank/DDBJ whole genome shotgun (WGS) entry which is preliminary data.</text>
</comment>
<dbReference type="AlphaFoldDB" id="A0A9Q3BB80"/>
<dbReference type="Proteomes" id="UP000765509">
    <property type="component" value="Unassembled WGS sequence"/>
</dbReference>
<name>A0A9Q3BB80_9BASI</name>
<accession>A0A9Q3BB80</accession>
<sequence>MTKPSSSPQQGSLRSQVPKDHESHSPAAKMGTGEASTQLVSPKSIGFTFREPENAVNVAKEFGQYRSMLIQRDISQFEATTKVSSGHERSIPKIDEVIDMQDEHVDDANKVQADLNVELPFKGYTLGKSSTSFCSIKDSLKENTTTQREAFDLIGIGSKSTLLKGLKISKTGVYSPLIKFELGKRESSSSDENGNHSLSRIKTPKLYWAKAHQNFVLAPIAIPKLPEPPKVNQEPKKERNW</sequence>
<protein>
    <submittedName>
        <fullName evidence="2">Uncharacterized protein</fullName>
    </submittedName>
</protein>
<gene>
    <name evidence="2" type="ORF">O181_001767</name>
</gene>
<proteinExistence type="predicted"/>
<organism evidence="2 3">
    <name type="scientific">Austropuccinia psidii MF-1</name>
    <dbReference type="NCBI Taxonomy" id="1389203"/>
    <lineage>
        <taxon>Eukaryota</taxon>
        <taxon>Fungi</taxon>
        <taxon>Dikarya</taxon>
        <taxon>Basidiomycota</taxon>
        <taxon>Pucciniomycotina</taxon>
        <taxon>Pucciniomycetes</taxon>
        <taxon>Pucciniales</taxon>
        <taxon>Sphaerophragmiaceae</taxon>
        <taxon>Austropuccinia</taxon>
    </lineage>
</organism>
<evidence type="ECO:0000256" key="1">
    <source>
        <dbReference type="SAM" id="MobiDB-lite"/>
    </source>
</evidence>
<reference evidence="2" key="1">
    <citation type="submission" date="2021-03" db="EMBL/GenBank/DDBJ databases">
        <title>Draft genome sequence of rust myrtle Austropuccinia psidii MF-1, a brazilian biotype.</title>
        <authorList>
            <person name="Quecine M.C."/>
            <person name="Pachon D.M.R."/>
            <person name="Bonatelli M.L."/>
            <person name="Correr F.H."/>
            <person name="Franceschini L.M."/>
            <person name="Leite T.F."/>
            <person name="Margarido G.R.A."/>
            <person name="Almeida C.A."/>
            <person name="Ferrarezi J.A."/>
            <person name="Labate C.A."/>
        </authorList>
    </citation>
    <scope>NUCLEOTIDE SEQUENCE</scope>
    <source>
        <strain evidence="2">MF-1</strain>
    </source>
</reference>
<evidence type="ECO:0000313" key="3">
    <source>
        <dbReference type="Proteomes" id="UP000765509"/>
    </source>
</evidence>